<evidence type="ECO:0000313" key="3">
    <source>
        <dbReference type="Proteomes" id="UP000015354"/>
    </source>
</evidence>
<keyword evidence="3" id="KW-1185">Reference proteome</keyword>
<feature type="region of interest" description="Disordered" evidence="1">
    <location>
        <begin position="1"/>
        <end position="66"/>
    </location>
</feature>
<proteinExistence type="predicted"/>
<dbReference type="Proteomes" id="UP000015354">
    <property type="component" value="Unassembled WGS sequence"/>
</dbReference>
<accession>S9TNN9</accession>
<comment type="caution">
    <text evidence="2">The sequence shown here is derived from an EMBL/GenBank/DDBJ whole genome shotgun (WGS) entry which is preliminary data.</text>
</comment>
<feature type="compositionally biased region" description="Polar residues" evidence="1">
    <location>
        <begin position="8"/>
        <end position="26"/>
    </location>
</feature>
<name>S9TNN9_9TRYP</name>
<evidence type="ECO:0000256" key="1">
    <source>
        <dbReference type="SAM" id="MobiDB-lite"/>
    </source>
</evidence>
<dbReference type="EMBL" id="ATMH01009980">
    <property type="protein sequence ID" value="EPY18334.1"/>
    <property type="molecule type" value="Genomic_DNA"/>
</dbReference>
<evidence type="ECO:0000313" key="2">
    <source>
        <dbReference type="EMBL" id="EPY18334.1"/>
    </source>
</evidence>
<dbReference type="AlphaFoldDB" id="S9TNN9"/>
<protein>
    <submittedName>
        <fullName evidence="2">Uncharacterized protein</fullName>
    </submittedName>
</protein>
<sequence length="84" mass="9035">MVLGGNGTDKNQYTFLETNRVVSPQRQRVGGAVKRPPLAAKEGDAKNSKTGEDANPRRGRVSILDNIVGPAAARRNGLQRLRPA</sequence>
<reference evidence="2 3" key="1">
    <citation type="journal article" date="2013" name="PLoS ONE">
        <title>Predicting the Proteins of Angomonas deanei, Strigomonas culicis and Their Respective Endosymbionts Reveals New Aspects of the Trypanosomatidae Family.</title>
        <authorList>
            <person name="Motta M.C."/>
            <person name="Martins A.C."/>
            <person name="de Souza S.S."/>
            <person name="Catta-Preta C.M."/>
            <person name="Silva R."/>
            <person name="Klein C.C."/>
            <person name="de Almeida L.G."/>
            <person name="de Lima Cunha O."/>
            <person name="Ciapina L.P."/>
            <person name="Brocchi M."/>
            <person name="Colabardini A.C."/>
            <person name="de Araujo Lima B."/>
            <person name="Machado C.R."/>
            <person name="de Almeida Soares C.M."/>
            <person name="Probst C.M."/>
            <person name="de Menezes C.B."/>
            <person name="Thompson C.E."/>
            <person name="Bartholomeu D.C."/>
            <person name="Gradia D.F."/>
            <person name="Pavoni D.P."/>
            <person name="Grisard E.C."/>
            <person name="Fantinatti-Garboggini F."/>
            <person name="Marchini F.K."/>
            <person name="Rodrigues-Luiz G.F."/>
            <person name="Wagner G."/>
            <person name="Goldman G.H."/>
            <person name="Fietto J.L."/>
            <person name="Elias M.C."/>
            <person name="Goldman M.H."/>
            <person name="Sagot M.F."/>
            <person name="Pereira M."/>
            <person name="Stoco P.H."/>
            <person name="de Mendonca-Neto R.P."/>
            <person name="Teixeira S.M."/>
            <person name="Maciel T.E."/>
            <person name="de Oliveira Mendes T.A."/>
            <person name="Urmenyi T.P."/>
            <person name="de Souza W."/>
            <person name="Schenkman S."/>
            <person name="de Vasconcelos A.T."/>
        </authorList>
    </citation>
    <scope>NUCLEOTIDE SEQUENCE [LARGE SCALE GENOMIC DNA]</scope>
</reference>
<gene>
    <name evidence="2" type="ORF">STCU_10050</name>
</gene>
<organism evidence="2 3">
    <name type="scientific">Strigomonas culicis</name>
    <dbReference type="NCBI Taxonomy" id="28005"/>
    <lineage>
        <taxon>Eukaryota</taxon>
        <taxon>Discoba</taxon>
        <taxon>Euglenozoa</taxon>
        <taxon>Kinetoplastea</taxon>
        <taxon>Metakinetoplastina</taxon>
        <taxon>Trypanosomatida</taxon>
        <taxon>Trypanosomatidae</taxon>
        <taxon>Strigomonadinae</taxon>
        <taxon>Strigomonas</taxon>
    </lineage>
</organism>
<feature type="compositionally biased region" description="Basic and acidic residues" evidence="1">
    <location>
        <begin position="41"/>
        <end position="56"/>
    </location>
</feature>